<feature type="domain" description="Golvesin/Xly CBD-like" evidence="6">
    <location>
        <begin position="530"/>
        <end position="663"/>
    </location>
</feature>
<dbReference type="InterPro" id="IPR033803">
    <property type="entry name" value="CBD-like_Golvesin-Xly"/>
</dbReference>
<evidence type="ECO:0000313" key="8">
    <source>
        <dbReference type="Proteomes" id="UP000295620"/>
    </source>
</evidence>
<evidence type="ECO:0000259" key="6">
    <source>
        <dbReference type="Pfam" id="PF25275"/>
    </source>
</evidence>
<accession>A0A4R6SYS0</accession>
<keyword evidence="8" id="KW-1185">Reference proteome</keyword>
<protein>
    <submittedName>
        <fullName evidence="7">FAD dependent oxidoreductase</fullName>
    </submittedName>
</protein>
<dbReference type="EMBL" id="SNYC01000003">
    <property type="protein sequence ID" value="TDQ11586.1"/>
    <property type="molecule type" value="Genomic_DNA"/>
</dbReference>
<dbReference type="RefSeq" id="WP_133574648.1">
    <property type="nucleotide sequence ID" value="NZ_SNYC01000003.1"/>
</dbReference>
<reference evidence="7 8" key="1">
    <citation type="submission" date="2019-03" db="EMBL/GenBank/DDBJ databases">
        <title>Genomic Encyclopedia of Archaeal and Bacterial Type Strains, Phase II (KMG-II): from individual species to whole genera.</title>
        <authorList>
            <person name="Goeker M."/>
        </authorList>
    </citation>
    <scope>NUCLEOTIDE SEQUENCE [LARGE SCALE GENOMIC DNA]</scope>
    <source>
        <strain evidence="7 8">DSM 19035</strain>
    </source>
</reference>
<keyword evidence="5" id="KW-0411">Iron-sulfur</keyword>
<dbReference type="Gene3D" id="3.50.50.60">
    <property type="entry name" value="FAD/NAD(P)-binding domain"/>
    <property type="match status" value="1"/>
</dbReference>
<dbReference type="Pfam" id="PF25275">
    <property type="entry name" value="Golvesin_C"/>
    <property type="match status" value="1"/>
</dbReference>
<dbReference type="GO" id="GO:0051539">
    <property type="term" value="F:4 iron, 4 sulfur cluster binding"/>
    <property type="evidence" value="ECO:0007669"/>
    <property type="project" value="UniProtKB-KW"/>
</dbReference>
<dbReference type="PANTHER" id="PTHR43498">
    <property type="entry name" value="FERREDOXIN:COB-COM HETERODISULFIDE REDUCTASE SUBUNIT A"/>
    <property type="match status" value="1"/>
</dbReference>
<dbReference type="PANTHER" id="PTHR43498:SF1">
    <property type="entry name" value="COB--COM HETERODISULFIDE REDUCTASE IRON-SULFUR SUBUNIT A"/>
    <property type="match status" value="1"/>
</dbReference>
<proteinExistence type="predicted"/>
<evidence type="ECO:0000256" key="3">
    <source>
        <dbReference type="ARBA" id="ARBA00023002"/>
    </source>
</evidence>
<dbReference type="SUPFAM" id="SSF51905">
    <property type="entry name" value="FAD/NAD(P)-binding domain"/>
    <property type="match status" value="1"/>
</dbReference>
<keyword evidence="4" id="KW-0408">Iron</keyword>
<dbReference type="InterPro" id="IPR036188">
    <property type="entry name" value="FAD/NAD-bd_sf"/>
</dbReference>
<sequence length="666" mass="74145">MKIAKYILCCVLLTTFGYEHVNARQEKNTSYDICVYGGTSAGVITAYTAAKLGKKVLLVEPGKNLGGMSSGGLGLTDIGNKYAISGLALDFYRRIGQHYGKFEQWIFEPHVAENLFQEYIKKSAVTVWYENRLTSVKKDGNTIKEIQLENVLNAKPQTVRARVYIDCSYEGDLMAMSGVSYTVGREANSLYQETFNGSQLKNGHQLPDGIDPYRIPADASSGLLWGINAGTLAESGAGDKKVQAYNFRICLSNNPSNRIAITKPDNYQPERYELLIRQMEKRPWKSLQDGFIWSQMPNGKTDINNRNGFSTDMVGMNWDYPDADYGKRAEIWKAHIDYTKGLLYFVGNDPRVPLSVREEIKQWGYPKDEYVNNGNWSHQLYVREARRMIGELVMTQHHCQGKETVTDGVGMAAYTMDSHNCDRLVVNGMVKNEGNVEEGGFGPYPISYRAIIPKENEASNLIVPVCLSATHIAYGSIRMEPVFMVLGQSAAIAAVQAIDNHTSVQKIDVKKLQAFLKSNPLADGSAPEILADNNGIHAEKKGDWTSHNYGGYGADYLLTEEPSPAIEKSVKYTPELSKKGKYEVYMYYPKVKNRSTITQVTVYDGKQVHALIIKDADISVVGQTSGEWVRVGTYQLDAGKRNYVEISNRGSNGVVIADAVLFVPKS</sequence>
<dbReference type="OrthoDB" id="668499at2"/>
<evidence type="ECO:0000256" key="5">
    <source>
        <dbReference type="ARBA" id="ARBA00023014"/>
    </source>
</evidence>
<evidence type="ECO:0000256" key="2">
    <source>
        <dbReference type="ARBA" id="ARBA00022723"/>
    </source>
</evidence>
<dbReference type="GO" id="GO:0046872">
    <property type="term" value="F:metal ion binding"/>
    <property type="evidence" value="ECO:0007669"/>
    <property type="project" value="UniProtKB-KW"/>
</dbReference>
<comment type="caution">
    <text evidence="7">The sequence shown here is derived from an EMBL/GenBank/DDBJ whole genome shotgun (WGS) entry which is preliminary data.</text>
</comment>
<name>A0A4R6SYS0_9SPHI</name>
<dbReference type="GO" id="GO:0016491">
    <property type="term" value="F:oxidoreductase activity"/>
    <property type="evidence" value="ECO:0007669"/>
    <property type="project" value="UniProtKB-KW"/>
</dbReference>
<gene>
    <name evidence="7" type="ORF">ATK78_0709</name>
</gene>
<dbReference type="Pfam" id="PF12831">
    <property type="entry name" value="FAD_oxidored"/>
    <property type="match status" value="1"/>
</dbReference>
<evidence type="ECO:0000256" key="1">
    <source>
        <dbReference type="ARBA" id="ARBA00022485"/>
    </source>
</evidence>
<keyword evidence="1" id="KW-0004">4Fe-4S</keyword>
<keyword evidence="2" id="KW-0479">Metal-binding</keyword>
<evidence type="ECO:0000313" key="7">
    <source>
        <dbReference type="EMBL" id="TDQ11586.1"/>
    </source>
</evidence>
<dbReference type="Proteomes" id="UP000295620">
    <property type="component" value="Unassembled WGS sequence"/>
</dbReference>
<dbReference type="InterPro" id="IPR039650">
    <property type="entry name" value="HdrA-like"/>
</dbReference>
<evidence type="ECO:0000256" key="4">
    <source>
        <dbReference type="ARBA" id="ARBA00023004"/>
    </source>
</evidence>
<organism evidence="7 8">
    <name type="scientific">Pedobacter metabolipauper</name>
    <dbReference type="NCBI Taxonomy" id="425513"/>
    <lineage>
        <taxon>Bacteria</taxon>
        <taxon>Pseudomonadati</taxon>
        <taxon>Bacteroidota</taxon>
        <taxon>Sphingobacteriia</taxon>
        <taxon>Sphingobacteriales</taxon>
        <taxon>Sphingobacteriaceae</taxon>
        <taxon>Pedobacter</taxon>
    </lineage>
</organism>
<keyword evidence="3" id="KW-0560">Oxidoreductase</keyword>
<dbReference type="AlphaFoldDB" id="A0A4R6SYS0"/>